<dbReference type="PANTHER" id="PTHR43712">
    <property type="entry name" value="PUTATIVE (AFU_ORTHOLOGUE AFUA_4G14580)-RELATED"/>
    <property type="match status" value="1"/>
</dbReference>
<evidence type="ECO:0000313" key="6">
    <source>
        <dbReference type="EMBL" id="OJJ45945.1"/>
    </source>
</evidence>
<evidence type="ECO:0000259" key="5">
    <source>
        <dbReference type="Pfam" id="PF08100"/>
    </source>
</evidence>
<protein>
    <recommendedName>
        <fullName evidence="8">O-methyltransferase domain-containing protein</fullName>
    </recommendedName>
</protein>
<name>A0A1L9SF92_9EURO</name>
<dbReference type="InterPro" id="IPR029063">
    <property type="entry name" value="SAM-dependent_MTases_sf"/>
</dbReference>
<keyword evidence="1" id="KW-0489">Methyltransferase</keyword>
<dbReference type="GO" id="GO:0008171">
    <property type="term" value="F:O-methyltransferase activity"/>
    <property type="evidence" value="ECO:0007669"/>
    <property type="project" value="InterPro"/>
</dbReference>
<dbReference type="GO" id="GO:0046983">
    <property type="term" value="F:protein dimerization activity"/>
    <property type="evidence" value="ECO:0007669"/>
    <property type="project" value="InterPro"/>
</dbReference>
<dbReference type="STRING" id="1073090.A0A1L9SF92"/>
<evidence type="ECO:0000313" key="7">
    <source>
        <dbReference type="Proteomes" id="UP000184188"/>
    </source>
</evidence>
<keyword evidence="7" id="KW-1185">Reference proteome</keyword>
<evidence type="ECO:0000256" key="2">
    <source>
        <dbReference type="ARBA" id="ARBA00022679"/>
    </source>
</evidence>
<keyword evidence="3" id="KW-0949">S-adenosyl-L-methionine</keyword>
<reference evidence="7" key="1">
    <citation type="journal article" date="2017" name="Genome Biol.">
        <title>Comparative genomics reveals high biological diversity and specific adaptations in the industrially and medically important fungal genus Aspergillus.</title>
        <authorList>
            <person name="de Vries R.P."/>
            <person name="Riley R."/>
            <person name="Wiebenga A."/>
            <person name="Aguilar-Osorio G."/>
            <person name="Amillis S."/>
            <person name="Uchima C.A."/>
            <person name="Anderluh G."/>
            <person name="Asadollahi M."/>
            <person name="Askin M."/>
            <person name="Barry K."/>
            <person name="Battaglia E."/>
            <person name="Bayram O."/>
            <person name="Benocci T."/>
            <person name="Braus-Stromeyer S.A."/>
            <person name="Caldana C."/>
            <person name="Canovas D."/>
            <person name="Cerqueira G.C."/>
            <person name="Chen F."/>
            <person name="Chen W."/>
            <person name="Choi C."/>
            <person name="Clum A."/>
            <person name="Dos Santos R.A."/>
            <person name="Damasio A.R."/>
            <person name="Diallinas G."/>
            <person name="Emri T."/>
            <person name="Fekete E."/>
            <person name="Flipphi M."/>
            <person name="Freyberg S."/>
            <person name="Gallo A."/>
            <person name="Gournas C."/>
            <person name="Habgood R."/>
            <person name="Hainaut M."/>
            <person name="Harispe M.L."/>
            <person name="Henrissat B."/>
            <person name="Hilden K.S."/>
            <person name="Hope R."/>
            <person name="Hossain A."/>
            <person name="Karabika E."/>
            <person name="Karaffa L."/>
            <person name="Karanyi Z."/>
            <person name="Krasevec N."/>
            <person name="Kuo A."/>
            <person name="Kusch H."/>
            <person name="LaButti K."/>
            <person name="Lagendijk E.L."/>
            <person name="Lapidus A."/>
            <person name="Levasseur A."/>
            <person name="Lindquist E."/>
            <person name="Lipzen A."/>
            <person name="Logrieco A.F."/>
            <person name="MacCabe A."/>
            <person name="Maekelae M.R."/>
            <person name="Malavazi I."/>
            <person name="Melin P."/>
            <person name="Meyer V."/>
            <person name="Mielnichuk N."/>
            <person name="Miskei M."/>
            <person name="Molnar A.P."/>
            <person name="Mule G."/>
            <person name="Ngan C.Y."/>
            <person name="Orejas M."/>
            <person name="Orosz E."/>
            <person name="Ouedraogo J.P."/>
            <person name="Overkamp K.M."/>
            <person name="Park H.-S."/>
            <person name="Perrone G."/>
            <person name="Piumi F."/>
            <person name="Punt P.J."/>
            <person name="Ram A.F."/>
            <person name="Ramon A."/>
            <person name="Rauscher S."/>
            <person name="Record E."/>
            <person name="Riano-Pachon D.M."/>
            <person name="Robert V."/>
            <person name="Roehrig J."/>
            <person name="Ruller R."/>
            <person name="Salamov A."/>
            <person name="Salih N.S."/>
            <person name="Samson R.A."/>
            <person name="Sandor E."/>
            <person name="Sanguinetti M."/>
            <person name="Schuetze T."/>
            <person name="Sepcic K."/>
            <person name="Shelest E."/>
            <person name="Sherlock G."/>
            <person name="Sophianopoulou V."/>
            <person name="Squina F.M."/>
            <person name="Sun H."/>
            <person name="Susca A."/>
            <person name="Todd R.B."/>
            <person name="Tsang A."/>
            <person name="Unkles S.E."/>
            <person name="van de Wiele N."/>
            <person name="van Rossen-Uffink D."/>
            <person name="Oliveira J.V."/>
            <person name="Vesth T.C."/>
            <person name="Visser J."/>
            <person name="Yu J.-H."/>
            <person name="Zhou M."/>
            <person name="Andersen M.R."/>
            <person name="Archer D.B."/>
            <person name="Baker S.E."/>
            <person name="Benoit I."/>
            <person name="Brakhage A.A."/>
            <person name="Braus G.H."/>
            <person name="Fischer R."/>
            <person name="Frisvad J.C."/>
            <person name="Goldman G.H."/>
            <person name="Houbraken J."/>
            <person name="Oakley B."/>
            <person name="Pocsi I."/>
            <person name="Scazzocchio C."/>
            <person name="Seiboth B."/>
            <person name="vanKuyk P.A."/>
            <person name="Wortman J."/>
            <person name="Dyer P.S."/>
            <person name="Grigoriev I.V."/>
        </authorList>
    </citation>
    <scope>NUCLEOTIDE SEQUENCE [LARGE SCALE GENOMIC DNA]</scope>
    <source>
        <strain evidence="7">CBS 506.65</strain>
    </source>
</reference>
<dbReference type="RefSeq" id="XP_022580455.1">
    <property type="nucleotide sequence ID" value="XM_022729548.1"/>
</dbReference>
<dbReference type="InterPro" id="IPR016461">
    <property type="entry name" value="COMT-like"/>
</dbReference>
<dbReference type="EMBL" id="KV878344">
    <property type="protein sequence ID" value="OJJ45945.1"/>
    <property type="molecule type" value="Genomic_DNA"/>
</dbReference>
<dbReference type="PROSITE" id="PS51683">
    <property type="entry name" value="SAM_OMT_II"/>
    <property type="match status" value="1"/>
</dbReference>
<organism evidence="6 7">
    <name type="scientific">Penicilliopsis zonata CBS 506.65</name>
    <dbReference type="NCBI Taxonomy" id="1073090"/>
    <lineage>
        <taxon>Eukaryota</taxon>
        <taxon>Fungi</taxon>
        <taxon>Dikarya</taxon>
        <taxon>Ascomycota</taxon>
        <taxon>Pezizomycotina</taxon>
        <taxon>Eurotiomycetes</taxon>
        <taxon>Eurotiomycetidae</taxon>
        <taxon>Eurotiales</taxon>
        <taxon>Aspergillaceae</taxon>
        <taxon>Penicilliopsis</taxon>
    </lineage>
</organism>
<dbReference type="InterPro" id="IPR036388">
    <property type="entry name" value="WH-like_DNA-bd_sf"/>
</dbReference>
<dbReference type="Gene3D" id="1.10.10.10">
    <property type="entry name" value="Winged helix-like DNA-binding domain superfamily/Winged helix DNA-binding domain"/>
    <property type="match status" value="1"/>
</dbReference>
<sequence>MDSITATLQDARQKVDEAIAALQAPQVAAVLDNALHNPEQLPDPALMQLSGDVVDRLEQLQMLLIPSVSLLADGFFGYLLTKALWTAIDARVADHLQQGPMTAAALGEKCGVQPVRLAQVLDTLVNFGIFSFEAATGVYANNRASALVTHDHWTQWHRWSDLYGTDIFDVSRAMPAAVRAGETRSAVQIAYNTDLSMFEYLAAQGRIAKFHATLGAGAVAQAPGLAVDYPWAEVAHTTVVDIGAGSGEFLAGLMRAQPAMRGVYFDLPHAVEMVQPHFFGEGAKFADLAGRMDGVVAGSFLDSVPASSVYTMKWCLHDWLDDEVVRILQTVRASIVVAPGSRLVVLEGVKKPGRSARIPNYGDLVMMITANGKERSEQDWAALAGRAGWTLHRIHPIRRAWLCAIDLRPA</sequence>
<dbReference type="SUPFAM" id="SSF46785">
    <property type="entry name" value="Winged helix' DNA-binding domain"/>
    <property type="match status" value="1"/>
</dbReference>
<dbReference type="InterPro" id="IPR012967">
    <property type="entry name" value="COMT_dimerisation"/>
</dbReference>
<dbReference type="Gene3D" id="3.40.50.150">
    <property type="entry name" value="Vaccinia Virus protein VP39"/>
    <property type="match status" value="1"/>
</dbReference>
<gene>
    <name evidence="6" type="ORF">ASPZODRAFT_68902</name>
</gene>
<evidence type="ECO:0000259" key="4">
    <source>
        <dbReference type="Pfam" id="PF00891"/>
    </source>
</evidence>
<proteinExistence type="predicted"/>
<feature type="domain" description="O-methyltransferase dimerisation" evidence="5">
    <location>
        <begin position="75"/>
        <end position="148"/>
    </location>
</feature>
<accession>A0A1L9SF92</accession>
<dbReference type="Pfam" id="PF08100">
    <property type="entry name" value="Dimerisation"/>
    <property type="match status" value="1"/>
</dbReference>
<dbReference type="SUPFAM" id="SSF53335">
    <property type="entry name" value="S-adenosyl-L-methionine-dependent methyltransferases"/>
    <property type="match status" value="1"/>
</dbReference>
<evidence type="ECO:0000256" key="1">
    <source>
        <dbReference type="ARBA" id="ARBA00022603"/>
    </source>
</evidence>
<dbReference type="AlphaFoldDB" id="A0A1L9SF92"/>
<dbReference type="PANTHER" id="PTHR43712:SF2">
    <property type="entry name" value="O-METHYLTRANSFERASE CICE"/>
    <property type="match status" value="1"/>
</dbReference>
<evidence type="ECO:0008006" key="8">
    <source>
        <dbReference type="Google" id="ProtNLM"/>
    </source>
</evidence>
<dbReference type="OrthoDB" id="1606438at2759"/>
<dbReference type="GO" id="GO:0044550">
    <property type="term" value="P:secondary metabolite biosynthetic process"/>
    <property type="evidence" value="ECO:0007669"/>
    <property type="project" value="UniProtKB-ARBA"/>
</dbReference>
<dbReference type="Proteomes" id="UP000184188">
    <property type="component" value="Unassembled WGS sequence"/>
</dbReference>
<keyword evidence="2" id="KW-0808">Transferase</keyword>
<dbReference type="InterPro" id="IPR001077">
    <property type="entry name" value="COMT_C"/>
</dbReference>
<feature type="domain" description="O-methyltransferase C-terminal" evidence="4">
    <location>
        <begin position="237"/>
        <end position="389"/>
    </location>
</feature>
<dbReference type="GeneID" id="34616012"/>
<dbReference type="Pfam" id="PF00891">
    <property type="entry name" value="Methyltransf_2"/>
    <property type="match status" value="1"/>
</dbReference>
<dbReference type="InterPro" id="IPR036390">
    <property type="entry name" value="WH_DNA-bd_sf"/>
</dbReference>
<evidence type="ECO:0000256" key="3">
    <source>
        <dbReference type="ARBA" id="ARBA00022691"/>
    </source>
</evidence>
<dbReference type="GO" id="GO:0032259">
    <property type="term" value="P:methylation"/>
    <property type="evidence" value="ECO:0007669"/>
    <property type="project" value="UniProtKB-KW"/>
</dbReference>
<dbReference type="VEuPathDB" id="FungiDB:ASPZODRAFT_68902"/>